<dbReference type="GO" id="GO:0071816">
    <property type="term" value="P:tail-anchored membrane protein insertion into ER membrane"/>
    <property type="evidence" value="ECO:0007669"/>
    <property type="project" value="TreeGrafter"/>
</dbReference>
<dbReference type="InterPro" id="IPR000626">
    <property type="entry name" value="Ubiquitin-like_dom"/>
</dbReference>
<dbReference type="Pfam" id="PF00240">
    <property type="entry name" value="ubiquitin"/>
    <property type="match status" value="2"/>
</dbReference>
<dbReference type="AlphaFoldDB" id="A0AA35RC62"/>
<dbReference type="InterPro" id="IPR019954">
    <property type="entry name" value="Ubiquitin_CS"/>
</dbReference>
<evidence type="ECO:0000313" key="6">
    <source>
        <dbReference type="Proteomes" id="UP001174909"/>
    </source>
</evidence>
<feature type="domain" description="Ubiquitin-like" evidence="4">
    <location>
        <begin position="100"/>
        <end position="177"/>
    </location>
</feature>
<comment type="subcellular location">
    <subcellularLocation>
        <location evidence="1">Cytoplasm</location>
        <location evidence="1">Cytosol</location>
    </subcellularLocation>
</comment>
<proteinExistence type="predicted"/>
<evidence type="ECO:0000256" key="1">
    <source>
        <dbReference type="ARBA" id="ARBA00004514"/>
    </source>
</evidence>
<protein>
    <submittedName>
        <fullName evidence="5">Ubiquitin-like protein 4A</fullName>
    </submittedName>
</protein>
<accession>A0AA35RC62</accession>
<evidence type="ECO:0000256" key="3">
    <source>
        <dbReference type="SAM" id="MobiDB-lite"/>
    </source>
</evidence>
<reference evidence="5" key="1">
    <citation type="submission" date="2023-03" db="EMBL/GenBank/DDBJ databases">
        <authorList>
            <person name="Steffen K."/>
            <person name="Cardenas P."/>
        </authorList>
    </citation>
    <scope>NUCLEOTIDE SEQUENCE</scope>
</reference>
<feature type="region of interest" description="Disordered" evidence="3">
    <location>
        <begin position="171"/>
        <end position="193"/>
    </location>
</feature>
<gene>
    <name evidence="5" type="ORF">GBAR_LOCUS5967</name>
</gene>
<keyword evidence="6" id="KW-1185">Reference proteome</keyword>
<name>A0AA35RC62_GEOBA</name>
<dbReference type="SUPFAM" id="SSF54236">
    <property type="entry name" value="Ubiquitin-like"/>
    <property type="match status" value="2"/>
</dbReference>
<evidence type="ECO:0000259" key="4">
    <source>
        <dbReference type="PROSITE" id="PS50053"/>
    </source>
</evidence>
<dbReference type="PROSITE" id="PS00299">
    <property type="entry name" value="UBIQUITIN_1"/>
    <property type="match status" value="1"/>
</dbReference>
<dbReference type="SMART" id="SM00213">
    <property type="entry name" value="UBQ"/>
    <property type="match status" value="2"/>
</dbReference>
<dbReference type="GO" id="GO:0006620">
    <property type="term" value="P:post-translational protein targeting to endoplasmic reticulum membrane"/>
    <property type="evidence" value="ECO:0007669"/>
    <property type="project" value="InterPro"/>
</dbReference>
<dbReference type="PANTHER" id="PTHR46555:SF1">
    <property type="entry name" value="UBIQUITIN-LIKE PROTEIN 4A"/>
    <property type="match status" value="1"/>
</dbReference>
<dbReference type="PANTHER" id="PTHR46555">
    <property type="entry name" value="UBIQUITIN-LIKE PROTEIN 4A"/>
    <property type="match status" value="1"/>
</dbReference>
<feature type="domain" description="Ubiquitin-like" evidence="4">
    <location>
        <begin position="1"/>
        <end position="78"/>
    </location>
</feature>
<sequence>MQLKVKLLKGGREEVVEVKDGSVSVLELKTVLQGLFQIPAGEQSLVMRGKALLDSSNLDSYGVKDGTKLFLTHKTHTGATPTSETTPTATEEHMETGERVVLTVKLLQGGAEKQVEVASEEVTVGEVKRLVEAECGVPAHLQSLVVEGRALEDSHRLRDYGIKSGDKLFLAQRSPPSPSSSSSHPHPPSSWTRRSEFFDRMQTYLTRHFTEEQAVLIVSKMEQQLRRQVYEVNLDSIEALAATILLKMY</sequence>
<dbReference type="InterPro" id="IPR029071">
    <property type="entry name" value="Ubiquitin-like_domsf"/>
</dbReference>
<dbReference type="InterPro" id="IPR047154">
    <property type="entry name" value="UBL4A-like"/>
</dbReference>
<organism evidence="5 6">
    <name type="scientific">Geodia barretti</name>
    <name type="common">Barrett's horny sponge</name>
    <dbReference type="NCBI Taxonomy" id="519541"/>
    <lineage>
        <taxon>Eukaryota</taxon>
        <taxon>Metazoa</taxon>
        <taxon>Porifera</taxon>
        <taxon>Demospongiae</taxon>
        <taxon>Heteroscleromorpha</taxon>
        <taxon>Tetractinellida</taxon>
        <taxon>Astrophorina</taxon>
        <taxon>Geodiidae</taxon>
        <taxon>Geodia</taxon>
    </lineage>
</organism>
<evidence type="ECO:0000256" key="2">
    <source>
        <dbReference type="ARBA" id="ARBA00022490"/>
    </source>
</evidence>
<dbReference type="Gene3D" id="3.10.20.90">
    <property type="entry name" value="Phosphatidylinositol 3-kinase Catalytic Subunit, Chain A, domain 1"/>
    <property type="match status" value="2"/>
</dbReference>
<evidence type="ECO:0000313" key="5">
    <source>
        <dbReference type="EMBL" id="CAI8008758.1"/>
    </source>
</evidence>
<dbReference type="PROSITE" id="PS50053">
    <property type="entry name" value="UBIQUITIN_2"/>
    <property type="match status" value="2"/>
</dbReference>
<dbReference type="GO" id="GO:0051087">
    <property type="term" value="F:protein-folding chaperone binding"/>
    <property type="evidence" value="ECO:0007669"/>
    <property type="project" value="TreeGrafter"/>
</dbReference>
<dbReference type="EMBL" id="CASHTH010000891">
    <property type="protein sequence ID" value="CAI8008758.1"/>
    <property type="molecule type" value="Genomic_DNA"/>
</dbReference>
<dbReference type="GO" id="GO:0071818">
    <property type="term" value="C:BAT3 complex"/>
    <property type="evidence" value="ECO:0007669"/>
    <property type="project" value="TreeGrafter"/>
</dbReference>
<dbReference type="Proteomes" id="UP001174909">
    <property type="component" value="Unassembled WGS sequence"/>
</dbReference>
<comment type="caution">
    <text evidence="5">The sequence shown here is derived from an EMBL/GenBank/DDBJ whole genome shotgun (WGS) entry which is preliminary data.</text>
</comment>
<keyword evidence="2" id="KW-0963">Cytoplasm</keyword>